<protein>
    <submittedName>
        <fullName evidence="2">Uncharacterized protein</fullName>
    </submittedName>
</protein>
<comment type="caution">
    <text evidence="2">The sequence shown here is derived from an EMBL/GenBank/DDBJ whole genome shotgun (WGS) entry which is preliminary data.</text>
</comment>
<feature type="compositionally biased region" description="Polar residues" evidence="1">
    <location>
        <begin position="328"/>
        <end position="358"/>
    </location>
</feature>
<reference evidence="2" key="1">
    <citation type="submission" date="2019-06" db="EMBL/GenBank/DDBJ databases">
        <authorList>
            <person name="Zheng W."/>
        </authorList>
    </citation>
    <scope>NUCLEOTIDE SEQUENCE</scope>
    <source>
        <strain evidence="2">QDHG01</strain>
    </source>
</reference>
<evidence type="ECO:0000256" key="1">
    <source>
        <dbReference type="SAM" id="MobiDB-lite"/>
    </source>
</evidence>
<keyword evidence="3" id="KW-1185">Reference proteome</keyword>
<accession>A0A8J8NXN3</accession>
<feature type="compositionally biased region" description="Polar residues" evidence="1">
    <location>
        <begin position="1"/>
        <end position="13"/>
    </location>
</feature>
<organism evidence="2 3">
    <name type="scientific">Halteria grandinella</name>
    <dbReference type="NCBI Taxonomy" id="5974"/>
    <lineage>
        <taxon>Eukaryota</taxon>
        <taxon>Sar</taxon>
        <taxon>Alveolata</taxon>
        <taxon>Ciliophora</taxon>
        <taxon>Intramacronucleata</taxon>
        <taxon>Spirotrichea</taxon>
        <taxon>Stichotrichia</taxon>
        <taxon>Sporadotrichida</taxon>
        <taxon>Halteriidae</taxon>
        <taxon>Halteria</taxon>
    </lineage>
</organism>
<name>A0A8J8NXN3_HALGN</name>
<evidence type="ECO:0000313" key="2">
    <source>
        <dbReference type="EMBL" id="TNV83457.1"/>
    </source>
</evidence>
<feature type="region of interest" description="Disordered" evidence="1">
    <location>
        <begin position="1"/>
        <end position="20"/>
    </location>
</feature>
<feature type="region of interest" description="Disordered" evidence="1">
    <location>
        <begin position="287"/>
        <end position="358"/>
    </location>
</feature>
<gene>
    <name evidence="2" type="ORF">FGO68_gene1835</name>
</gene>
<sequence>MPVNQIASTVSSAKSHRKTLSQPDHQVLSAVQENSVSQSQQIGSIQQIKKSSKNIQQQIPPGNSIAENMKILAAIQRMRLGNLQGGLPQSSGQQITSLSTQGVQQIAHKKNKSFSHYGGGQNTTSSTQQVRHNPQSHVMSGAHYATVGSTNQQQNTFNTGQLHYVTQGGLSEGNGTTGGSNWMMANGGQQSQQQIMIMMDQHQRNNSTGAGGIVQSTSGSFHNEAIHIRDMSAEQQQIKPKQAINRIQVVENLHIQKGNQNAQQLNIQEGLSLFTKVSSLHQHISDDPLANSQFSRGASSVGPKKSKKAKSQVKSNAVNAVQLKDASQHSGRANISHSHQTSSIPATHGQPSIHYSTSSGFNQNYIPQQQQLHHYRVYSIDNMPQPFEGGPSVAANHQDFQSKQQSNSNNLIQQMSGAKIKKISQSHIQYQRGRPKSHMSMAQMGNGGQIMPQQQQHVQNSQMYLGNSQFQ</sequence>
<feature type="region of interest" description="Disordered" evidence="1">
    <location>
        <begin position="434"/>
        <end position="458"/>
    </location>
</feature>
<evidence type="ECO:0000313" key="3">
    <source>
        <dbReference type="Proteomes" id="UP000785679"/>
    </source>
</evidence>
<proteinExistence type="predicted"/>
<dbReference type="Proteomes" id="UP000785679">
    <property type="component" value="Unassembled WGS sequence"/>
</dbReference>
<dbReference type="EMBL" id="RRYP01003813">
    <property type="protein sequence ID" value="TNV83457.1"/>
    <property type="molecule type" value="Genomic_DNA"/>
</dbReference>
<dbReference type="AlphaFoldDB" id="A0A8J8NXN3"/>